<reference evidence="2" key="1">
    <citation type="journal article" date="2023" name="G3 (Bethesda)">
        <title>A reference genome for the long-term kleptoplast-retaining sea slug Elysia crispata morphotype clarki.</title>
        <authorList>
            <person name="Eastman K.E."/>
            <person name="Pendleton A.L."/>
            <person name="Shaikh M.A."/>
            <person name="Suttiyut T."/>
            <person name="Ogas R."/>
            <person name="Tomko P."/>
            <person name="Gavelis G."/>
            <person name="Widhalm J.R."/>
            <person name="Wisecaver J.H."/>
        </authorList>
    </citation>
    <scope>NUCLEOTIDE SEQUENCE</scope>
    <source>
        <strain evidence="2">ECLA1</strain>
    </source>
</reference>
<dbReference type="AlphaFoldDB" id="A0AAE1B0L4"/>
<organism evidence="2 3">
    <name type="scientific">Elysia crispata</name>
    <name type="common">lettuce slug</name>
    <dbReference type="NCBI Taxonomy" id="231223"/>
    <lineage>
        <taxon>Eukaryota</taxon>
        <taxon>Metazoa</taxon>
        <taxon>Spiralia</taxon>
        <taxon>Lophotrochozoa</taxon>
        <taxon>Mollusca</taxon>
        <taxon>Gastropoda</taxon>
        <taxon>Heterobranchia</taxon>
        <taxon>Euthyneura</taxon>
        <taxon>Panpulmonata</taxon>
        <taxon>Sacoglossa</taxon>
        <taxon>Placobranchoidea</taxon>
        <taxon>Plakobranchidae</taxon>
        <taxon>Elysia</taxon>
    </lineage>
</organism>
<name>A0AAE1B0L4_9GAST</name>
<evidence type="ECO:0000256" key="1">
    <source>
        <dbReference type="SAM" id="MobiDB-lite"/>
    </source>
</evidence>
<protein>
    <submittedName>
        <fullName evidence="2">Uncharacterized protein</fullName>
    </submittedName>
</protein>
<evidence type="ECO:0000313" key="2">
    <source>
        <dbReference type="EMBL" id="KAK3797392.1"/>
    </source>
</evidence>
<keyword evidence="3" id="KW-1185">Reference proteome</keyword>
<proteinExistence type="predicted"/>
<comment type="caution">
    <text evidence="2">The sequence shown here is derived from an EMBL/GenBank/DDBJ whole genome shotgun (WGS) entry which is preliminary data.</text>
</comment>
<accession>A0AAE1B0L4</accession>
<feature type="region of interest" description="Disordered" evidence="1">
    <location>
        <begin position="1"/>
        <end position="30"/>
    </location>
</feature>
<dbReference type="EMBL" id="JAWDGP010000767">
    <property type="protein sequence ID" value="KAK3797392.1"/>
    <property type="molecule type" value="Genomic_DNA"/>
</dbReference>
<dbReference type="Proteomes" id="UP001283361">
    <property type="component" value="Unassembled WGS sequence"/>
</dbReference>
<feature type="compositionally biased region" description="Basic and acidic residues" evidence="1">
    <location>
        <begin position="10"/>
        <end position="26"/>
    </location>
</feature>
<sequence>MARQSSTPRVESKVDDKLVKQRDHCRPRPRYSTTLTNHVIALPAPPAEPCPDLDLLCHRATRFASGALP</sequence>
<gene>
    <name evidence="2" type="ORF">RRG08_055590</name>
</gene>
<evidence type="ECO:0000313" key="3">
    <source>
        <dbReference type="Proteomes" id="UP001283361"/>
    </source>
</evidence>